<accession>A0A1D1VLW8</accession>
<name>A0A1D1VLW8_RAMVA</name>
<dbReference type="Proteomes" id="UP000186922">
    <property type="component" value="Unassembled WGS sequence"/>
</dbReference>
<organism evidence="1 2">
    <name type="scientific">Ramazzottius varieornatus</name>
    <name type="common">Water bear</name>
    <name type="synonym">Tardigrade</name>
    <dbReference type="NCBI Taxonomy" id="947166"/>
    <lineage>
        <taxon>Eukaryota</taxon>
        <taxon>Metazoa</taxon>
        <taxon>Ecdysozoa</taxon>
        <taxon>Tardigrada</taxon>
        <taxon>Eutardigrada</taxon>
        <taxon>Parachela</taxon>
        <taxon>Hypsibioidea</taxon>
        <taxon>Ramazzottiidae</taxon>
        <taxon>Ramazzottius</taxon>
    </lineage>
</organism>
<gene>
    <name evidence="1" type="primary">RvY_10838-1</name>
    <name evidence="1" type="synonym">RvY_10838.1</name>
    <name evidence="1" type="ORF">RvY_10838</name>
</gene>
<keyword evidence="2" id="KW-1185">Reference proteome</keyword>
<dbReference type="EMBL" id="BDGG01000005">
    <property type="protein sequence ID" value="GAU99903.1"/>
    <property type="molecule type" value="Genomic_DNA"/>
</dbReference>
<proteinExistence type="predicted"/>
<dbReference type="AlphaFoldDB" id="A0A1D1VLW8"/>
<sequence length="117" mass="12734">MAVKSFTLVKSAMFPPFLASIRALKPYLSLAEPSVSVFVEASSDAAVFLPMISALPAAVSPFGAAFLETSSAFSLRAFFLTPPIFFQNRGTCKEEQRTLYDIYGMTESKVIATYIDS</sequence>
<reference evidence="1 2" key="1">
    <citation type="journal article" date="2016" name="Nat. Commun.">
        <title>Extremotolerant tardigrade genome and improved radiotolerance of human cultured cells by tardigrade-unique protein.</title>
        <authorList>
            <person name="Hashimoto T."/>
            <person name="Horikawa D.D."/>
            <person name="Saito Y."/>
            <person name="Kuwahara H."/>
            <person name="Kozuka-Hata H."/>
            <person name="Shin-I T."/>
            <person name="Minakuchi Y."/>
            <person name="Ohishi K."/>
            <person name="Motoyama A."/>
            <person name="Aizu T."/>
            <person name="Enomoto A."/>
            <person name="Kondo K."/>
            <person name="Tanaka S."/>
            <person name="Hara Y."/>
            <person name="Koshikawa S."/>
            <person name="Sagara H."/>
            <person name="Miura T."/>
            <person name="Yokobori S."/>
            <person name="Miyagawa K."/>
            <person name="Suzuki Y."/>
            <person name="Kubo T."/>
            <person name="Oyama M."/>
            <person name="Kohara Y."/>
            <person name="Fujiyama A."/>
            <person name="Arakawa K."/>
            <person name="Katayama T."/>
            <person name="Toyoda A."/>
            <person name="Kunieda T."/>
        </authorList>
    </citation>
    <scope>NUCLEOTIDE SEQUENCE [LARGE SCALE GENOMIC DNA]</scope>
    <source>
        <strain evidence="1 2">YOKOZUNA-1</strain>
    </source>
</reference>
<evidence type="ECO:0000313" key="1">
    <source>
        <dbReference type="EMBL" id="GAU99903.1"/>
    </source>
</evidence>
<evidence type="ECO:0000313" key="2">
    <source>
        <dbReference type="Proteomes" id="UP000186922"/>
    </source>
</evidence>
<protein>
    <submittedName>
        <fullName evidence="1">Uncharacterized protein</fullName>
    </submittedName>
</protein>
<comment type="caution">
    <text evidence="1">The sequence shown here is derived from an EMBL/GenBank/DDBJ whole genome shotgun (WGS) entry which is preliminary data.</text>
</comment>